<name>A0A0N5ARJ1_9BILA</name>
<accession>A0A0N5ARJ1</accession>
<dbReference type="WBParaSite" id="SMUV_0000734201-mRNA-1">
    <property type="protein sequence ID" value="SMUV_0000734201-mRNA-1"/>
    <property type="gene ID" value="SMUV_0000734201"/>
</dbReference>
<evidence type="ECO:0000256" key="2">
    <source>
        <dbReference type="ARBA" id="ARBA00022737"/>
    </source>
</evidence>
<dbReference type="GO" id="GO:0006914">
    <property type="term" value="P:autophagy"/>
    <property type="evidence" value="ECO:0007669"/>
    <property type="project" value="UniProtKB-KW"/>
</dbReference>
<dbReference type="Proteomes" id="UP000046393">
    <property type="component" value="Unplaced"/>
</dbReference>
<dbReference type="InterPro" id="IPR036322">
    <property type="entry name" value="WD40_repeat_dom_sf"/>
</dbReference>
<dbReference type="InterPro" id="IPR015943">
    <property type="entry name" value="WD40/YVTN_repeat-like_dom_sf"/>
</dbReference>
<dbReference type="InterPro" id="IPR001680">
    <property type="entry name" value="WD40_rpt"/>
</dbReference>
<protein>
    <submittedName>
        <fullName evidence="6">WD repeat domain phosphoinositide-interacting protein 4</fullName>
    </submittedName>
</protein>
<keyword evidence="2" id="KW-0677">Repeat</keyword>
<reference evidence="6" key="1">
    <citation type="submission" date="2017-02" db="UniProtKB">
        <authorList>
            <consortium name="WormBaseParasite"/>
        </authorList>
    </citation>
    <scope>IDENTIFICATION</scope>
</reference>
<evidence type="ECO:0000256" key="3">
    <source>
        <dbReference type="ARBA" id="ARBA00023006"/>
    </source>
</evidence>
<keyword evidence="3" id="KW-0072">Autophagy</keyword>
<dbReference type="SMART" id="SM00320">
    <property type="entry name" value="WD40"/>
    <property type="match status" value="2"/>
</dbReference>
<dbReference type="Gene3D" id="2.130.10.10">
    <property type="entry name" value="YVTN repeat-like/Quinoprotein amine dehydrogenase"/>
    <property type="match status" value="1"/>
</dbReference>
<proteinExistence type="inferred from homology"/>
<evidence type="ECO:0000256" key="1">
    <source>
        <dbReference type="ARBA" id="ARBA00022574"/>
    </source>
</evidence>
<dbReference type="AlphaFoldDB" id="A0A0N5ARJ1"/>
<dbReference type="Pfam" id="PF21032">
    <property type="entry name" value="PROPPIN"/>
    <property type="match status" value="1"/>
</dbReference>
<dbReference type="SUPFAM" id="SSF50978">
    <property type="entry name" value="WD40 repeat-like"/>
    <property type="match status" value="1"/>
</dbReference>
<keyword evidence="1" id="KW-0853">WD repeat</keyword>
<dbReference type="GO" id="GO:0005737">
    <property type="term" value="C:cytoplasm"/>
    <property type="evidence" value="ECO:0007669"/>
    <property type="project" value="UniProtKB-ARBA"/>
</dbReference>
<evidence type="ECO:0000313" key="5">
    <source>
        <dbReference type="Proteomes" id="UP000046393"/>
    </source>
</evidence>
<evidence type="ECO:0000313" key="6">
    <source>
        <dbReference type="WBParaSite" id="SMUV_0000734201-mRNA-1"/>
    </source>
</evidence>
<sequence>MSEKVRCIRFNSSQDCFAVGTDGGLRIFSCSPLSEICYLNSSKVGSVQLCSFWHHSNIFAIVSGGHYPKFAENTVIFWDDAKKKAVAEIVVGSPVLNVFITHSHIVIVEKRLVHIFTYPKDVEQLQCYDTIYNPDGVSDASAGGITEYLVFPVENKGRVQLVDMNKVGKKSSPSTATIQAHTSDIARLALNNQGKILATGSIKGTLIRLFDVPSLKPLFVFRRGLDTAVLHCLRFSPCSSFLGVYSDKGTVHIFTLEKPEDTKLFNKKTLFSYVGLAQEDGERNCAQFSLPGNTGFAEIGFQYLSSSKPQKSGCSHNSVKCCFFLTCNIVAVCADGTFHRYFLNLDGTCVREGFEMFLDLGDEQHFWNDDI</sequence>
<comment type="similarity">
    <text evidence="4">Belongs to the WD repeat PROPPIN family.</text>
</comment>
<dbReference type="InterPro" id="IPR048720">
    <property type="entry name" value="PROPPIN"/>
</dbReference>
<keyword evidence="5" id="KW-1185">Reference proteome</keyword>
<evidence type="ECO:0000256" key="4">
    <source>
        <dbReference type="ARBA" id="ARBA00025740"/>
    </source>
</evidence>
<organism evidence="5 6">
    <name type="scientific">Syphacia muris</name>
    <dbReference type="NCBI Taxonomy" id="451379"/>
    <lineage>
        <taxon>Eukaryota</taxon>
        <taxon>Metazoa</taxon>
        <taxon>Ecdysozoa</taxon>
        <taxon>Nematoda</taxon>
        <taxon>Chromadorea</taxon>
        <taxon>Rhabditida</taxon>
        <taxon>Spirurina</taxon>
        <taxon>Oxyuridomorpha</taxon>
        <taxon>Oxyuroidea</taxon>
        <taxon>Oxyuridae</taxon>
        <taxon>Syphacia</taxon>
    </lineage>
</organism>
<dbReference type="STRING" id="451379.A0A0N5ARJ1"/>
<dbReference type="PANTHER" id="PTHR11227">
    <property type="entry name" value="WD-REPEAT PROTEIN INTERACTING WITH PHOSPHOINOSIDES WIPI -RELATED"/>
    <property type="match status" value="1"/>
</dbReference>